<evidence type="ECO:0000313" key="2">
    <source>
        <dbReference type="Proteomes" id="UP000075683"/>
    </source>
</evidence>
<dbReference type="EMBL" id="LQYT01000079">
    <property type="protein sequence ID" value="KYD13646.1"/>
    <property type="molecule type" value="Genomic_DNA"/>
</dbReference>
<evidence type="ECO:0000313" key="1">
    <source>
        <dbReference type="EMBL" id="KYD13646.1"/>
    </source>
</evidence>
<sequence length="54" mass="6036">MKLPYRRHGEARPDFAAARPERWTALRPGIGRRGISAKATALARQFAAGSLRKF</sequence>
<proteinExistence type="predicted"/>
<protein>
    <submittedName>
        <fullName evidence="1">Uncharacterized protein</fullName>
    </submittedName>
</protein>
<dbReference type="AlphaFoldDB" id="A0A150LNS3"/>
<organism evidence="1 2">
    <name type="scientific">Caldibacillus debilis</name>
    <dbReference type="NCBI Taxonomy" id="301148"/>
    <lineage>
        <taxon>Bacteria</taxon>
        <taxon>Bacillati</taxon>
        <taxon>Bacillota</taxon>
        <taxon>Bacilli</taxon>
        <taxon>Bacillales</taxon>
        <taxon>Bacillaceae</taxon>
        <taxon>Caldibacillus</taxon>
    </lineage>
</organism>
<accession>A0A150LNS3</accession>
<comment type="caution">
    <text evidence="1">The sequence shown here is derived from an EMBL/GenBank/DDBJ whole genome shotgun (WGS) entry which is preliminary data.</text>
</comment>
<reference evidence="1 2" key="1">
    <citation type="submission" date="2016-01" db="EMBL/GenBank/DDBJ databases">
        <title>Draft Genome Sequences of Seven Thermophilic Sporeformers Isolated from Foods.</title>
        <authorList>
            <person name="Berendsen E.M."/>
            <person name="Wells-Bennik M.H."/>
            <person name="Krawcyk A.O."/>
            <person name="De Jong A."/>
            <person name="Holsappel S."/>
            <person name="Eijlander R.T."/>
            <person name="Kuipers O.P."/>
        </authorList>
    </citation>
    <scope>NUCLEOTIDE SEQUENCE [LARGE SCALE GENOMIC DNA]</scope>
    <source>
        <strain evidence="1 2">B4135</strain>
    </source>
</reference>
<name>A0A150LNS3_9BACI</name>
<dbReference type="Proteomes" id="UP000075683">
    <property type="component" value="Unassembled WGS sequence"/>
</dbReference>
<dbReference type="STRING" id="301148.B4135_2885"/>
<gene>
    <name evidence="1" type="ORF">B4135_2885</name>
</gene>